<evidence type="ECO:0000313" key="2">
    <source>
        <dbReference type="EMBL" id="GAA5502013.1"/>
    </source>
</evidence>
<reference evidence="2 3" key="1">
    <citation type="submission" date="2024-02" db="EMBL/GenBank/DDBJ databases">
        <title>Deinococcus xinjiangensis NBRC 107630.</title>
        <authorList>
            <person name="Ichikawa N."/>
            <person name="Katano-Makiyama Y."/>
            <person name="Hidaka K."/>
        </authorList>
    </citation>
    <scope>NUCLEOTIDE SEQUENCE [LARGE SCALE GENOMIC DNA]</scope>
    <source>
        <strain evidence="2 3">NBRC 107630</strain>
    </source>
</reference>
<protein>
    <submittedName>
        <fullName evidence="2">Uncharacterized protein</fullName>
    </submittedName>
</protein>
<feature type="transmembrane region" description="Helical" evidence="1">
    <location>
        <begin position="114"/>
        <end position="134"/>
    </location>
</feature>
<evidence type="ECO:0000256" key="1">
    <source>
        <dbReference type="SAM" id="Phobius"/>
    </source>
</evidence>
<dbReference type="EMBL" id="BAABRN010000016">
    <property type="protein sequence ID" value="GAA5502013.1"/>
    <property type="molecule type" value="Genomic_DNA"/>
</dbReference>
<dbReference type="RefSeq" id="WP_353541980.1">
    <property type="nucleotide sequence ID" value="NZ_BAABRN010000016.1"/>
</dbReference>
<evidence type="ECO:0000313" key="3">
    <source>
        <dbReference type="Proteomes" id="UP001458946"/>
    </source>
</evidence>
<proteinExistence type="predicted"/>
<keyword evidence="1" id="KW-0812">Transmembrane</keyword>
<feature type="transmembrane region" description="Helical" evidence="1">
    <location>
        <begin position="88"/>
        <end position="108"/>
    </location>
</feature>
<sequence>MNAKTSFMPPREKAVSTLGTYMGLMGGLLILVANLALNYGRAQPSLGFIGGLGMGMSFAIPFFFVGLVVKITRLKDEYARQLQFHAGWIAFTATMLLSGVMLALEPIYHFHTPTWVYLGVGMLSFGVANLALSWRDRVTE</sequence>
<organism evidence="2 3">
    <name type="scientific">Deinococcus xinjiangensis</name>
    <dbReference type="NCBI Taxonomy" id="457454"/>
    <lineage>
        <taxon>Bacteria</taxon>
        <taxon>Thermotogati</taxon>
        <taxon>Deinococcota</taxon>
        <taxon>Deinococci</taxon>
        <taxon>Deinococcales</taxon>
        <taxon>Deinococcaceae</taxon>
        <taxon>Deinococcus</taxon>
    </lineage>
</organism>
<name>A0ABP9VFB2_9DEIO</name>
<keyword evidence="1" id="KW-1133">Transmembrane helix</keyword>
<keyword evidence="1" id="KW-0472">Membrane</keyword>
<gene>
    <name evidence="2" type="ORF">Dxin01_01752</name>
</gene>
<feature type="transmembrane region" description="Helical" evidence="1">
    <location>
        <begin position="46"/>
        <end position="68"/>
    </location>
</feature>
<keyword evidence="3" id="KW-1185">Reference proteome</keyword>
<dbReference type="Proteomes" id="UP001458946">
    <property type="component" value="Unassembled WGS sequence"/>
</dbReference>
<comment type="caution">
    <text evidence="2">The sequence shown here is derived from an EMBL/GenBank/DDBJ whole genome shotgun (WGS) entry which is preliminary data.</text>
</comment>
<feature type="transmembrane region" description="Helical" evidence="1">
    <location>
        <begin position="21"/>
        <end position="40"/>
    </location>
</feature>
<accession>A0ABP9VFB2</accession>